<protein>
    <submittedName>
        <fullName evidence="2">Uncharacterized protein</fullName>
    </submittedName>
</protein>
<reference evidence="2 3" key="1">
    <citation type="journal article" date="2019" name="Int. J. Syst. Evol. Microbiol.">
        <title>The Global Catalogue of Microorganisms (GCM) 10K type strain sequencing project: providing services to taxonomists for standard genome sequencing and annotation.</title>
        <authorList>
            <consortium name="The Broad Institute Genomics Platform"/>
            <consortium name="The Broad Institute Genome Sequencing Center for Infectious Disease"/>
            <person name="Wu L."/>
            <person name="Ma J."/>
        </authorList>
    </citation>
    <scope>NUCLEOTIDE SEQUENCE [LARGE SCALE GENOMIC DNA]</scope>
    <source>
        <strain evidence="2 3">JCM 15592</strain>
    </source>
</reference>
<accession>A0ABN2LFC9</accession>
<dbReference type="Proteomes" id="UP001499938">
    <property type="component" value="Unassembled WGS sequence"/>
</dbReference>
<gene>
    <name evidence="2" type="ORF">GCM10009811_07550</name>
</gene>
<keyword evidence="3" id="KW-1185">Reference proteome</keyword>
<comment type="caution">
    <text evidence="2">The sequence shown here is derived from an EMBL/GenBank/DDBJ whole genome shotgun (WGS) entry which is preliminary data.</text>
</comment>
<proteinExistence type="predicted"/>
<evidence type="ECO:0000313" key="2">
    <source>
        <dbReference type="EMBL" id="GAA1784928.1"/>
    </source>
</evidence>
<dbReference type="InterPro" id="IPR009351">
    <property type="entry name" value="AlkZ-like"/>
</dbReference>
<feature type="region of interest" description="Disordered" evidence="1">
    <location>
        <begin position="152"/>
        <end position="193"/>
    </location>
</feature>
<feature type="compositionally biased region" description="Pro residues" evidence="1">
    <location>
        <begin position="182"/>
        <end position="193"/>
    </location>
</feature>
<dbReference type="PANTHER" id="PTHR38479">
    <property type="entry name" value="LMO0824 PROTEIN"/>
    <property type="match status" value="1"/>
</dbReference>
<organism evidence="2 3">
    <name type="scientific">Nostocoides veronense</name>
    <dbReference type="NCBI Taxonomy" id="330836"/>
    <lineage>
        <taxon>Bacteria</taxon>
        <taxon>Bacillati</taxon>
        <taxon>Actinomycetota</taxon>
        <taxon>Actinomycetes</taxon>
        <taxon>Micrococcales</taxon>
        <taxon>Intrasporangiaceae</taxon>
        <taxon>Nostocoides</taxon>
    </lineage>
</organism>
<dbReference type="Pfam" id="PF06224">
    <property type="entry name" value="AlkZ-like"/>
    <property type="match status" value="1"/>
</dbReference>
<dbReference type="PANTHER" id="PTHR38479:SF2">
    <property type="entry name" value="WINGED HELIX DNA-BINDING DOMAIN-CONTAINING PROTEIN"/>
    <property type="match status" value="1"/>
</dbReference>
<dbReference type="EMBL" id="BAAAPO010000015">
    <property type="protein sequence ID" value="GAA1784928.1"/>
    <property type="molecule type" value="Genomic_DNA"/>
</dbReference>
<name>A0ABN2LFC9_9MICO</name>
<sequence>MLATIARIGPIQSQNARAPFLALAARLPGVSHETVSAAYEGFGLVRGSTLRGTVHTSTAQDHPMLDAATRLGQAALVARTLRLVETTPRQAWDSLEDFATDEWRSPADLFRYLTAWIGEHDPRAEHRLENGAGRYFAFGHGGLVRRPLKGTWSGQGAPAIAPPAPCSVRRRARLATPGSPIRRPPPPRSSSGI</sequence>
<evidence type="ECO:0000256" key="1">
    <source>
        <dbReference type="SAM" id="MobiDB-lite"/>
    </source>
</evidence>
<evidence type="ECO:0000313" key="3">
    <source>
        <dbReference type="Proteomes" id="UP001499938"/>
    </source>
</evidence>